<protein>
    <submittedName>
        <fullName evidence="12">S8 family serine peptidase</fullName>
    </submittedName>
</protein>
<dbReference type="PANTHER" id="PTHR43806:SF11">
    <property type="entry name" value="CEREVISIN-RELATED"/>
    <property type="match status" value="1"/>
</dbReference>
<dbReference type="InterPro" id="IPR023828">
    <property type="entry name" value="Peptidase_S8_Ser-AS"/>
</dbReference>
<dbReference type="PROSITE" id="PS51892">
    <property type="entry name" value="SUBTILASE"/>
    <property type="match status" value="1"/>
</dbReference>
<dbReference type="RefSeq" id="WP_344035277.1">
    <property type="nucleotide sequence ID" value="NZ_BAAAKE010000002.1"/>
</dbReference>
<feature type="signal peptide" evidence="9">
    <location>
        <begin position="1"/>
        <end position="29"/>
    </location>
</feature>
<evidence type="ECO:0000256" key="8">
    <source>
        <dbReference type="RuleBase" id="RU003355"/>
    </source>
</evidence>
<dbReference type="PROSITE" id="PS00138">
    <property type="entry name" value="SUBTILASE_SER"/>
    <property type="match status" value="1"/>
</dbReference>
<feature type="active site" description="Charge relay system" evidence="7">
    <location>
        <position position="194"/>
    </location>
</feature>
<sequence>MSRSRVFARSAVPLFATILLVASTGTALAAEDPPAPSVAAARGLDAGKLQLKVSQRLTAAKGRVTAFVELEAKPAVDAYAEKTNQGASKQQAKEAAKATKNDTGKVVDRVVGDLKGRDRATKELYRTANGVPGVVVQADAAKVKELAQRADVKSIRTVVPKTRQNSSAVQLTNTLKAWQQYGKLGDDTRVGIIDTGIDYTHSDFDGPGTIEAFEAIDETKVDASYFPTAKVVGGYDFVGNAYDGGSDDPALNTPKPDPNPLDCNGHGSHVAGTAAGFGVNADGSTFKGDYTKLTPESLDAMRIGPGTAPKALLYALKVFGCDGSTNVTAQALDWSLDPDGDGDFSDHLDVVNLSLGSDYGAPDDPDSLFVRKLNASGVLTVFSAGNGGDLYDIGGSPGSTPEALTVASTRDAYVLRDAVEVTAPANLAGPKPGQYSQSFNLEGVSTTGQVVKLSDPANPDGCLPFSAADRAAVAGKVAWLEWDDNDATRRCGSAGRANNASNAGAIGALFTSRLEHFNAGIAGNAVIPVLQLTGTATAQLRPAVDAGTLVVRFGGDLATSLPTYDPSITDTPSSFTSRGVRGPAVKPDVAAPGDTITSALVGSGSKAFVNSGTSMAAPHVAGVAALVRQVHPDWTPAEVKAAVMNSAGSDVKADGETYAPNRVGSGRVDGKAAVENQVLAFVEDAPGAVSASFGVVEVAEPVSLTKTIKVVNKSTKWVDYTVGYEALTQMPGVRYELSANTVRVSPRGVARVKVTLKIDDPKALRKTVDPTIEPLHLDVPRQFLADASGRVVLTPKAGSSVALRVPVYSAPKPVADINAPSSVKAGNSGQAVLNLTGKGLNQGAYQSLVSALELQASSPRLPECRRNVTTNCVLNDTAKGGDLRYVGAASTAPLAKLQGNPDEALLAFGIATWGNWYNLGSNTVPFVDIDTNGDGVHDYEVFATKLTDTDLLVATTVDLSTGATVDIQGVNGQFGDVDTNVFDTNVVVLPVLLSALGIDASADTSRISYQVGVAGFYLAPGASDGLVDSIPSRLSFDPLKPGLWVQGGGDAALSYQARPGTALVVNRDAAALAADGADSLLLLHHHNATGDRADVVKVKGKSGNRSAD</sequence>
<feature type="domain" description="Peptidase S8/S53" evidence="10">
    <location>
        <begin position="185"/>
        <end position="666"/>
    </location>
</feature>
<dbReference type="InterPro" id="IPR050131">
    <property type="entry name" value="Peptidase_S8_subtilisin-like"/>
</dbReference>
<organism evidence="12 13">
    <name type="scientific">Saccharothrix xinjiangensis</name>
    <dbReference type="NCBI Taxonomy" id="204798"/>
    <lineage>
        <taxon>Bacteria</taxon>
        <taxon>Bacillati</taxon>
        <taxon>Actinomycetota</taxon>
        <taxon>Actinomycetes</taxon>
        <taxon>Pseudonocardiales</taxon>
        <taxon>Pseudonocardiaceae</taxon>
        <taxon>Saccharothrix</taxon>
    </lineage>
</organism>
<proteinExistence type="inferred from homology"/>
<evidence type="ECO:0000259" key="10">
    <source>
        <dbReference type="Pfam" id="PF00082"/>
    </source>
</evidence>
<comment type="similarity">
    <text evidence="1 7 8">Belongs to the peptidase S8 family.</text>
</comment>
<dbReference type="Pfam" id="PF00082">
    <property type="entry name" value="Peptidase_S8"/>
    <property type="match status" value="1"/>
</dbReference>
<dbReference type="SUPFAM" id="SSF52743">
    <property type="entry name" value="Subtilisin-like"/>
    <property type="match status" value="1"/>
</dbReference>
<dbReference type="InterPro" id="IPR036852">
    <property type="entry name" value="Peptidase_S8/S53_dom_sf"/>
</dbReference>
<keyword evidence="13" id="KW-1185">Reference proteome</keyword>
<feature type="active site" description="Charge relay system" evidence="7">
    <location>
        <position position="266"/>
    </location>
</feature>
<evidence type="ECO:0000313" key="13">
    <source>
        <dbReference type="Proteomes" id="UP001595833"/>
    </source>
</evidence>
<dbReference type="PRINTS" id="PR00723">
    <property type="entry name" value="SUBTILISIN"/>
</dbReference>
<keyword evidence="3 7" id="KW-0645">Protease</keyword>
<keyword evidence="6 7" id="KW-0720">Serine protease</keyword>
<dbReference type="InterPro" id="IPR003137">
    <property type="entry name" value="PA_domain"/>
</dbReference>
<evidence type="ECO:0000259" key="11">
    <source>
        <dbReference type="Pfam" id="PF02225"/>
    </source>
</evidence>
<dbReference type="InterPro" id="IPR015500">
    <property type="entry name" value="Peptidase_S8_subtilisin-rel"/>
</dbReference>
<feature type="active site" description="Charge relay system" evidence="7">
    <location>
        <position position="614"/>
    </location>
</feature>
<name>A0ABV9XU55_9PSEU</name>
<keyword evidence="5 7" id="KW-0378">Hydrolase</keyword>
<comment type="caution">
    <text evidence="12">The sequence shown here is derived from an EMBL/GenBank/DDBJ whole genome shotgun (WGS) entry which is preliminary data.</text>
</comment>
<reference evidence="13" key="1">
    <citation type="journal article" date="2019" name="Int. J. Syst. Evol. Microbiol.">
        <title>The Global Catalogue of Microorganisms (GCM) 10K type strain sequencing project: providing services to taxonomists for standard genome sequencing and annotation.</title>
        <authorList>
            <consortium name="The Broad Institute Genomics Platform"/>
            <consortium name="The Broad Institute Genome Sequencing Center for Infectious Disease"/>
            <person name="Wu L."/>
            <person name="Ma J."/>
        </authorList>
    </citation>
    <scope>NUCLEOTIDE SEQUENCE [LARGE SCALE GENOMIC DNA]</scope>
    <source>
        <strain evidence="13">KCTC 12848</strain>
    </source>
</reference>
<evidence type="ECO:0000256" key="9">
    <source>
        <dbReference type="SAM" id="SignalP"/>
    </source>
</evidence>
<dbReference type="InterPro" id="IPR000209">
    <property type="entry name" value="Peptidase_S8/S53_dom"/>
</dbReference>
<feature type="chain" id="PRO_5045181090" evidence="9">
    <location>
        <begin position="30"/>
        <end position="1108"/>
    </location>
</feature>
<evidence type="ECO:0000313" key="12">
    <source>
        <dbReference type="EMBL" id="MFC5052765.1"/>
    </source>
</evidence>
<evidence type="ECO:0000256" key="1">
    <source>
        <dbReference type="ARBA" id="ARBA00011073"/>
    </source>
</evidence>
<evidence type="ECO:0000256" key="4">
    <source>
        <dbReference type="ARBA" id="ARBA00022729"/>
    </source>
</evidence>
<dbReference type="Gene3D" id="3.40.50.200">
    <property type="entry name" value="Peptidase S8/S53 domain"/>
    <property type="match status" value="2"/>
</dbReference>
<gene>
    <name evidence="12" type="ORF">ACFPFM_03240</name>
</gene>
<evidence type="ECO:0000256" key="3">
    <source>
        <dbReference type="ARBA" id="ARBA00022670"/>
    </source>
</evidence>
<dbReference type="EMBL" id="JBHSJB010000003">
    <property type="protein sequence ID" value="MFC5052765.1"/>
    <property type="molecule type" value="Genomic_DNA"/>
</dbReference>
<dbReference type="CDD" id="cd07474">
    <property type="entry name" value="Peptidases_S8_subtilisin_Vpr-like"/>
    <property type="match status" value="1"/>
</dbReference>
<keyword evidence="4 9" id="KW-0732">Signal</keyword>
<dbReference type="Pfam" id="PF02225">
    <property type="entry name" value="PA"/>
    <property type="match status" value="1"/>
</dbReference>
<evidence type="ECO:0000256" key="7">
    <source>
        <dbReference type="PROSITE-ProRule" id="PRU01240"/>
    </source>
</evidence>
<dbReference type="InterPro" id="IPR023827">
    <property type="entry name" value="Peptidase_S8_Asp-AS"/>
</dbReference>
<accession>A0ABV9XU55</accession>
<keyword evidence="2" id="KW-0134">Cell wall</keyword>
<dbReference type="InterPro" id="IPR034213">
    <property type="entry name" value="S8_Vpr-like"/>
</dbReference>
<dbReference type="InterPro" id="IPR022398">
    <property type="entry name" value="Peptidase_S8_His-AS"/>
</dbReference>
<evidence type="ECO:0000256" key="5">
    <source>
        <dbReference type="ARBA" id="ARBA00022801"/>
    </source>
</evidence>
<dbReference type="PROSITE" id="PS00137">
    <property type="entry name" value="SUBTILASE_HIS"/>
    <property type="match status" value="1"/>
</dbReference>
<dbReference type="PROSITE" id="PS00136">
    <property type="entry name" value="SUBTILASE_ASP"/>
    <property type="match status" value="1"/>
</dbReference>
<feature type="domain" description="PA" evidence="11">
    <location>
        <begin position="447"/>
        <end position="536"/>
    </location>
</feature>
<evidence type="ECO:0000256" key="2">
    <source>
        <dbReference type="ARBA" id="ARBA00022512"/>
    </source>
</evidence>
<dbReference type="PANTHER" id="PTHR43806">
    <property type="entry name" value="PEPTIDASE S8"/>
    <property type="match status" value="1"/>
</dbReference>
<dbReference type="Proteomes" id="UP001595833">
    <property type="component" value="Unassembled WGS sequence"/>
</dbReference>
<keyword evidence="2" id="KW-0964">Secreted</keyword>
<evidence type="ECO:0000256" key="6">
    <source>
        <dbReference type="ARBA" id="ARBA00022825"/>
    </source>
</evidence>